<sequence>MSTKLAIELLTQSHNNLTSFLSGLGLLENQTAITQLKTKFDAAFKTFLDDYDGLKHKVAVTSSQVETVGDKLAFAKEYHKVEEERLQELLLQKTALVKEIDKLKEQKASLEKFSDSEENVITDKIEAIKKDIIKTENDLANRRQEISNKEVLISTYETQINDFRAQETYHNGLAAQYDQESLYWGVVSKGKSGKKNYGWLTDYNKVALRDQEYAKAASADEKADDLAVKINTLQTQINEAKPNIPIVEKELIAHVLRLEVQKDILSLNGLDLTQKLATIDLQIKQQSDDLGLLNTTTITQQQTIVNTANTKLLAVQTELNKLQIDKTTAEKLLTDFETKNNYLLTDDVTGFLDWNVTENTPETVKLRQQILGVERLQVVKDRLTSLQSQALSEEAVKVALTENNIEGYVKLGGTLATEIKGLSDIWLENLQESHNLTVKVYDLSQKRTTDINDLVTYVEANFSDPQGNYVLDKIQLEEAIALQEAQVKYKDALSNSVDSLEEAIAVLQTQVEQYKIVSVKLDHISQLTSLEKQYVVLQNDYRIFDQKYQNLQNDYNSKISIRQQKEQQLAQAQQAYNNRIKLATSREAIVNPTTGNYYFLTNYMTWTEAQNFAQSLGANLVTINDSQEDAWIKQTFSSNLQYYYVGGDSGGYTVSPSLWIGLTRWNWASGETVSYSNLQNDYYDPENDPYYFPWFYRNYGSINSYSWKLQTEAYYYDDTIYSLGQQGIVEIDFKGVNQQLSSAQKELQIAQTNENTAGQILQNLQPERATLIDHFNQISPFLVNELAKEITNKTQDLIVQIDLTNDQQEQWIETNLQKYIQQKQSNILGSSPNQDQSISNLQNLRVETAYLTLQAEQDPNKLQQYLQAYQASDKTEATLNNLRNQYYPALNDATTLANLKQQITTELTNSQTQLETLKGQISQKQAASVASLSQAKWYEEQAQINWELSRKQGPTWNEYRTSKGKSGKSKTITITHVDHNWIIWDAYTKQATSLRQYAANLDKEISSDSYQKDLTASIISQWQQANATADDASLTLDQFIAQLEQLEAQSKLLPEQQAQLATFQTLLPVLKQQLETAQKAAEQAKTNTIKEQTEYDTSSQAYQTALNDILAKKTALDTNTQNLLQQIANTRAWIEQQTLSLDTEITETIALQNELKTQLDGIKADILKNAATQTKATDVASIAHEGGLSSDSPSLQTAELLTTQTKATDVASIAHEGGLSSDSPSLQTAELLSTQTKATDVASIAHESGLSSDSPSLQTAELLTKIAQIEQSLNLLTHKEIILTAQKAALTQKLTLLEAQKTVIETEHKLILATIASPDNDYSNLENQLLDAQKTLAEVQKLAEQAEATSIALTTSMEDLQAFLKVQNDQYLGEIQSKQKTLQNLITATQLKENYTLKATEKQLELNTLETQLITRLEEAKNAGSQEAAKLLEVAAYNNFATAAEIYYKDYRDLMTDKGGGCAGGIAKPDDAIKADYYYTEMVKYKALQDQAQQQVNQFALVKDAAEDQIDLIKQQQAIAQTEFNQIQSSLNNTQGNIDDLQQKLNIAEIRIDALQYLRNWTEQTLVQLLQVEQLNLGQAQLEQQFAKQRQLGIDESITAKFEKQRADINRDRAIATAKLEQLNQLQAEDALQQALNDLRKDLGLQPIEDIINKAEYQGQLAGILSDLNSLQAKPNLPDNIKTILAQTSADIYDALQGKEAATIQDNLLNSANSLIAEANKLQAELTKLDAEESKLIGILNQSQTDLQGAAKALYDGIQKGEVLGETKEQVNQQYLEVLYKIGYAQGAVDLSSELAKQSKDILTQIIEGRIKEREARKKAAFNEIFGTIITVLAVAGALFTGGATLGLYSATSTLATLGTNLTLASGALSAVQSAYNGDWAGAIFSLAMTAVSYQISNINSEIAQANKAVEVAKNTKDISDIVKTAQIAEATQKLDLLRQTLEPTLKSLQTFQAAAQGAYNTYKAIDSGNGTLAFLSAIQGVANVVAIDGVNIGETLDKSVNFSNFEKALITAGQVSVATYQAIEGIKTGNLLSSFESITQVAGTIGTNFATELTGNKISHDWLTLKVIVTAGEISVDAYKTVKAIEDEKWIDAFKSIGKVAKGIKENFKKQPEENSNNNDNSGSSNPPTENTDNKDTGIFTTIENTFEKLADKFEEYKNQLETYIKGKLGLSFDDLEKIGKTVEIGKDIYEDPSVKGWLKGIQETLTLWDKELNKVIGEDATLNVNTLKNINSTVGVLYGANQQGGLNAWLSSVKDVFGIWQDDLKNWVYKNFYDPKIAELAKNLNINPADIQVNKNGGIYYISNSGSKILIDVNEGQQINNNLDNKSLLTTIYQDLDKFSTKEQQDIIKYLQAKYPSEKDWLKDQFNLNDYEKVAGTQGQGYRLTSNGLELLNTSDYYATAGQNKYYDNSNGGGINHSDAIAMYLDYVKNGSGTFQQFYERQYLQIDPLTGITQTNPLSLGNGRIDTLIGSTGSNTFKLGDQQSIFYKNNDPIKGINDYAQIKNFDVKEDKLQLYGKASDYVLDSTQKGLGIYVKTSGENELIGILEGINNNNFDLNTNAIYVEP</sequence>
<feature type="region of interest" description="Disordered" evidence="2">
    <location>
        <begin position="2109"/>
        <end position="2138"/>
    </location>
</feature>
<dbReference type="RefSeq" id="WP_125061063.1">
    <property type="nucleotide sequence ID" value="NZ_BDQK01000004.1"/>
</dbReference>
<dbReference type="InterPro" id="IPR016186">
    <property type="entry name" value="C-type_lectin-like/link_sf"/>
</dbReference>
<feature type="coiled-coil region" evidence="1">
    <location>
        <begin position="490"/>
        <end position="517"/>
    </location>
</feature>
<accession>A0A401IEL8</accession>
<feature type="coiled-coil region" evidence="1">
    <location>
        <begin position="86"/>
        <end position="145"/>
    </location>
</feature>
<dbReference type="InterPro" id="IPR016187">
    <property type="entry name" value="CTDL_fold"/>
</dbReference>
<evidence type="ECO:0000256" key="2">
    <source>
        <dbReference type="SAM" id="MobiDB-lite"/>
    </source>
</evidence>
<dbReference type="InterPro" id="IPR001304">
    <property type="entry name" value="C-type_lectin-like"/>
</dbReference>
<dbReference type="PANTHER" id="PTHR23159">
    <property type="entry name" value="CENTROSOMAL PROTEIN 2"/>
    <property type="match status" value="1"/>
</dbReference>
<feature type="coiled-coil region" evidence="1">
    <location>
        <begin position="1705"/>
        <end position="1732"/>
    </location>
</feature>
<keyword evidence="1" id="KW-0175">Coiled coil</keyword>
<dbReference type="Gene3D" id="3.10.100.10">
    <property type="entry name" value="Mannose-Binding Protein A, subunit A"/>
    <property type="match status" value="1"/>
</dbReference>
<feature type="coiled-coil region" evidence="1">
    <location>
        <begin position="1322"/>
        <end position="1349"/>
    </location>
</feature>
<evidence type="ECO:0000256" key="1">
    <source>
        <dbReference type="SAM" id="Coils"/>
    </source>
</evidence>
<feature type="compositionally biased region" description="Low complexity" evidence="2">
    <location>
        <begin position="2116"/>
        <end position="2127"/>
    </location>
</feature>
<feature type="coiled-coil region" evidence="1">
    <location>
        <begin position="1503"/>
        <end position="1558"/>
    </location>
</feature>
<organism evidence="4 5">
    <name type="scientific">Aphanothece sacrum FPU1</name>
    <dbReference type="NCBI Taxonomy" id="1920663"/>
    <lineage>
        <taxon>Bacteria</taxon>
        <taxon>Bacillati</taxon>
        <taxon>Cyanobacteriota</taxon>
        <taxon>Cyanophyceae</taxon>
        <taxon>Oscillatoriophycideae</taxon>
        <taxon>Chroococcales</taxon>
        <taxon>Aphanothecaceae</taxon>
        <taxon>Aphanothece</taxon>
    </lineage>
</organism>
<dbReference type="OrthoDB" id="436909at2"/>
<dbReference type="PANTHER" id="PTHR23159:SF31">
    <property type="entry name" value="CENTROSOME-ASSOCIATED PROTEIN CEP250 ISOFORM X1"/>
    <property type="match status" value="1"/>
</dbReference>
<keyword evidence="5" id="KW-1185">Reference proteome</keyword>
<protein>
    <recommendedName>
        <fullName evidence="3">C-type lectin domain-containing protein</fullName>
    </recommendedName>
</protein>
<dbReference type="Proteomes" id="UP000287247">
    <property type="component" value="Unassembled WGS sequence"/>
</dbReference>
<proteinExistence type="predicted"/>
<feature type="domain" description="C-type lectin" evidence="3">
    <location>
        <begin position="597"/>
        <end position="708"/>
    </location>
</feature>
<evidence type="ECO:0000313" key="4">
    <source>
        <dbReference type="EMBL" id="GBF79727.1"/>
    </source>
</evidence>
<gene>
    <name evidence="4" type="ORF">AsFPU1_1126</name>
</gene>
<dbReference type="SUPFAM" id="SSF56436">
    <property type="entry name" value="C-type lectin-like"/>
    <property type="match status" value="1"/>
</dbReference>
<evidence type="ECO:0000259" key="3">
    <source>
        <dbReference type="PROSITE" id="PS50041"/>
    </source>
</evidence>
<comment type="caution">
    <text evidence="4">The sequence shown here is derived from an EMBL/GenBank/DDBJ whole genome shotgun (WGS) entry which is preliminary data.</text>
</comment>
<name>A0A401IEL8_APHSA</name>
<feature type="coiled-coil region" evidence="1">
    <location>
        <begin position="1029"/>
        <end position="1091"/>
    </location>
</feature>
<reference evidence="5" key="1">
    <citation type="submission" date="2017-05" db="EMBL/GenBank/DDBJ databases">
        <title>Physiological properties and genetic analysis related to exopolysaccharide production of fresh-water unicellular cyanobacterium Aphanothece sacrum, Suizenji Nori, that has been cultured as a food source in Japan.</title>
        <authorList>
            <person name="Kanesaki Y."/>
            <person name="Yoshikawa S."/>
            <person name="Ohki K."/>
        </authorList>
    </citation>
    <scope>NUCLEOTIDE SEQUENCE [LARGE SCALE GENOMIC DNA]</scope>
    <source>
        <strain evidence="5">FPU1</strain>
    </source>
</reference>
<evidence type="ECO:0000313" key="5">
    <source>
        <dbReference type="Proteomes" id="UP000287247"/>
    </source>
</evidence>
<dbReference type="EMBL" id="BDQK01000004">
    <property type="protein sequence ID" value="GBF79727.1"/>
    <property type="molecule type" value="Genomic_DNA"/>
</dbReference>
<dbReference type="PROSITE" id="PS50041">
    <property type="entry name" value="C_TYPE_LECTIN_2"/>
    <property type="match status" value="1"/>
</dbReference>